<keyword evidence="3" id="KW-0808">Transferase</keyword>
<feature type="region of interest" description="Disordered" evidence="1">
    <location>
        <begin position="441"/>
        <end position="468"/>
    </location>
</feature>
<keyword evidence="2" id="KW-0472">Membrane</keyword>
<feature type="compositionally biased region" description="Polar residues" evidence="1">
    <location>
        <begin position="325"/>
        <end position="340"/>
    </location>
</feature>
<dbReference type="InterPro" id="IPR008930">
    <property type="entry name" value="Terpenoid_cyclase/PrenylTrfase"/>
</dbReference>
<keyword evidence="2" id="KW-0812">Transmembrane</keyword>
<feature type="compositionally biased region" description="Low complexity" evidence="1">
    <location>
        <begin position="447"/>
        <end position="463"/>
    </location>
</feature>
<feature type="compositionally biased region" description="Basic and acidic residues" evidence="1">
    <location>
        <begin position="270"/>
        <end position="280"/>
    </location>
</feature>
<sequence>MDHPSQDSRARMEAMWPIDVALMALGGLVIYVAATRLGFDDSRWLYNAWTYVAIVTCLFFISAFLLRQITGRLFQRSVEIGFLVAIFLHLLLLIVAVNVVIFSQYWPDTFTGTQPERSPVRKTVPEHLFQRQSENTKQPDWAKPVDVQTASRVVPEESREIPPMEKTSVKLEMPTEQPKTEHELRKQMIERQEAAERMPSPRSDPGKLARREAERVPDPKITVDAPEVAPAKQVSENVQQRQDVRVNRSQASAASLTMPTPEPLARPTAPKREVQRKDSDAMPQLAMAATEQPRPREARTPKVTPPAGAAPSVPTVSVARLSPEATRQLSPESSATSRSAAANMPSLAEIGATGPALSKSDSRSAAATGAIGQPVPQSGMPQVSSGVASQTAGRSRISRSNSPNLPVGPPNMSAIAAAAADAAQQGQADDAPQMAVGNGMARRELDSPSSALAAAASGAPNPLDIRAPMGPAGLGDRLAERVGLGANPDLPDSAAIDLGREPMRRREVGGPIKPAGSQVASVESFQRRVMRTSGAAAPAPAGMVGPETEEAIELGLEYLAKLQNKDGSWSLQQPGEKILLHSDTAATGLCLLAFQGAGYTHRKHQYAGTVAKGLNFLRESQRDDGDLFRPEDSVSNRNVWMYSHAIASLALCEAYGMTQDPQLMLPAQKSLNFIVDSQHPTRGGWRYQPRNSSDTSVSGWMMMALKSGELSGLQVPDQTYEGIEKWLQAAQQGVGQADRYRYNPYAGLNASQRHGRTPTRTMTAVGMLMRMYGGWRRDHPSMVSGANYLAQSPPAIGTPEVPRRDTYYWYYATQVMFHMGGEHWQKWNQALSPTLVDSQVKAGDRVGSWEPFGDVPDRWSPHAGRLYLTAMNLLSLEVFYRHLPIYEETAN</sequence>
<organism evidence="3 4">
    <name type="scientific">Roseimaritima multifibrata</name>
    <dbReference type="NCBI Taxonomy" id="1930274"/>
    <lineage>
        <taxon>Bacteria</taxon>
        <taxon>Pseudomonadati</taxon>
        <taxon>Planctomycetota</taxon>
        <taxon>Planctomycetia</taxon>
        <taxon>Pirellulales</taxon>
        <taxon>Pirellulaceae</taxon>
        <taxon>Roseimaritima</taxon>
    </lineage>
</organism>
<feature type="transmembrane region" description="Helical" evidence="2">
    <location>
        <begin position="20"/>
        <end position="39"/>
    </location>
</feature>
<dbReference type="EMBL" id="CP036262">
    <property type="protein sequence ID" value="QDS96186.1"/>
    <property type="molecule type" value="Genomic_DNA"/>
</dbReference>
<dbReference type="RefSeq" id="WP_246109589.1">
    <property type="nucleotide sequence ID" value="NZ_CP036262.1"/>
</dbReference>
<dbReference type="GO" id="GO:0016740">
    <property type="term" value="F:transferase activity"/>
    <property type="evidence" value="ECO:0007669"/>
    <property type="project" value="UniProtKB-KW"/>
</dbReference>
<evidence type="ECO:0000256" key="2">
    <source>
        <dbReference type="SAM" id="Phobius"/>
    </source>
</evidence>
<dbReference type="Gene3D" id="1.50.10.20">
    <property type="match status" value="1"/>
</dbReference>
<dbReference type="SUPFAM" id="SSF48239">
    <property type="entry name" value="Terpenoid cyclases/Protein prenyltransferases"/>
    <property type="match status" value="1"/>
</dbReference>
<reference evidence="3 4" key="1">
    <citation type="submission" date="2019-02" db="EMBL/GenBank/DDBJ databases">
        <title>Deep-cultivation of Planctomycetes and their phenomic and genomic characterization uncovers novel biology.</title>
        <authorList>
            <person name="Wiegand S."/>
            <person name="Jogler M."/>
            <person name="Boedeker C."/>
            <person name="Pinto D."/>
            <person name="Vollmers J."/>
            <person name="Rivas-Marin E."/>
            <person name="Kohn T."/>
            <person name="Peeters S.H."/>
            <person name="Heuer A."/>
            <person name="Rast P."/>
            <person name="Oberbeckmann S."/>
            <person name="Bunk B."/>
            <person name="Jeske O."/>
            <person name="Meyerdierks A."/>
            <person name="Storesund J.E."/>
            <person name="Kallscheuer N."/>
            <person name="Luecker S."/>
            <person name="Lage O.M."/>
            <person name="Pohl T."/>
            <person name="Merkel B.J."/>
            <person name="Hornburger P."/>
            <person name="Mueller R.-W."/>
            <person name="Bruemmer F."/>
            <person name="Labrenz M."/>
            <person name="Spormann A.M."/>
            <person name="Op den Camp H."/>
            <person name="Overmann J."/>
            <person name="Amann R."/>
            <person name="Jetten M.S.M."/>
            <person name="Mascher T."/>
            <person name="Medema M.H."/>
            <person name="Devos D.P."/>
            <person name="Kaster A.-K."/>
            <person name="Ovreas L."/>
            <person name="Rohde M."/>
            <person name="Galperin M.Y."/>
            <person name="Jogler C."/>
        </authorList>
    </citation>
    <scope>NUCLEOTIDE SEQUENCE [LARGE SCALE GENOMIC DNA]</scope>
    <source>
        <strain evidence="3 4">FF011L</strain>
    </source>
</reference>
<name>A0A517MMS4_9BACT</name>
<dbReference type="CDD" id="cd00688">
    <property type="entry name" value="ISOPREN_C2_like"/>
    <property type="match status" value="1"/>
</dbReference>
<feature type="transmembrane region" description="Helical" evidence="2">
    <location>
        <begin position="45"/>
        <end position="66"/>
    </location>
</feature>
<keyword evidence="2" id="KW-1133">Transmembrane helix</keyword>
<feature type="compositionally biased region" description="Basic and acidic residues" evidence="1">
    <location>
        <begin position="204"/>
        <end position="218"/>
    </location>
</feature>
<evidence type="ECO:0000313" key="4">
    <source>
        <dbReference type="Proteomes" id="UP000320672"/>
    </source>
</evidence>
<dbReference type="KEGG" id="rml:FF011L_49940"/>
<dbReference type="AlphaFoldDB" id="A0A517MMS4"/>
<keyword evidence="4" id="KW-1185">Reference proteome</keyword>
<feature type="compositionally biased region" description="Polar residues" evidence="1">
    <location>
        <begin position="234"/>
        <end position="258"/>
    </location>
</feature>
<gene>
    <name evidence="3" type="ORF">FF011L_49940</name>
</gene>
<feature type="transmembrane region" description="Helical" evidence="2">
    <location>
        <begin position="78"/>
        <end position="106"/>
    </location>
</feature>
<dbReference type="Proteomes" id="UP000320672">
    <property type="component" value="Chromosome"/>
</dbReference>
<protein>
    <submittedName>
        <fullName evidence="3">Prenyltransferase and squalene oxidase repeat protein</fullName>
    </submittedName>
</protein>
<evidence type="ECO:0000313" key="3">
    <source>
        <dbReference type="EMBL" id="QDS96186.1"/>
    </source>
</evidence>
<accession>A0A517MMS4</accession>
<evidence type="ECO:0000256" key="1">
    <source>
        <dbReference type="SAM" id="MobiDB-lite"/>
    </source>
</evidence>
<feature type="region of interest" description="Disordered" evidence="1">
    <location>
        <begin position="192"/>
        <end position="412"/>
    </location>
</feature>
<feature type="compositionally biased region" description="Polar residues" evidence="1">
    <location>
        <begin position="375"/>
        <end position="404"/>
    </location>
</feature>
<proteinExistence type="predicted"/>